<sequence>MFGYELYRHRLFESNIKLTEPLHPAHVKPASKAGHWKPGTIMSVSGHVSPIKLAREIMDIDWMTRDELAESIPPYYTEYIGRQLIEAL</sequence>
<accession>A0ABD6QJS8</accession>
<evidence type="ECO:0000313" key="1">
    <source>
        <dbReference type="EMBL" id="OMC41902.1"/>
    </source>
</evidence>
<organism evidence="1 2">
    <name type="scientific">Mycolicibacterium fortuitum</name>
    <name type="common">Mycobacterium fortuitum</name>
    <dbReference type="NCBI Taxonomy" id="1766"/>
    <lineage>
        <taxon>Bacteria</taxon>
        <taxon>Bacillati</taxon>
        <taxon>Actinomycetota</taxon>
        <taxon>Actinomycetes</taxon>
        <taxon>Mycobacteriales</taxon>
        <taxon>Mycobacteriaceae</taxon>
        <taxon>Mycolicibacterium</taxon>
    </lineage>
</organism>
<dbReference type="Proteomes" id="UP000187001">
    <property type="component" value="Unassembled WGS sequence"/>
</dbReference>
<reference evidence="1 2" key="1">
    <citation type="submission" date="2016-07" db="EMBL/GenBank/DDBJ databases">
        <authorList>
            <person name="Sutton G."/>
            <person name="Brinkac L."/>
            <person name="Sanka R."/>
            <person name="Adams M."/>
            <person name="Lau E."/>
            <person name="Kumar A."/>
            <person name="Macaden R."/>
        </authorList>
    </citation>
    <scope>NUCLEOTIDE SEQUENCE [LARGE SCALE GENOMIC DNA]</scope>
    <source>
        <strain evidence="1 2">GA-0871</strain>
    </source>
</reference>
<dbReference type="RefSeq" id="WP_076206207.1">
    <property type="nucleotide sequence ID" value="NZ_MBER01000097.1"/>
</dbReference>
<gene>
    <name evidence="1" type="ORF">A5742_31475</name>
</gene>
<dbReference type="EMBL" id="MBER01000097">
    <property type="protein sequence ID" value="OMC41902.1"/>
    <property type="molecule type" value="Genomic_DNA"/>
</dbReference>
<dbReference type="AlphaFoldDB" id="A0ABD6QJS8"/>
<name>A0ABD6QJS8_MYCFO</name>
<comment type="caution">
    <text evidence="1">The sequence shown here is derived from an EMBL/GenBank/DDBJ whole genome shotgun (WGS) entry which is preliminary data.</text>
</comment>
<protein>
    <submittedName>
        <fullName evidence="1">Uncharacterized protein</fullName>
    </submittedName>
</protein>
<proteinExistence type="predicted"/>
<evidence type="ECO:0000313" key="2">
    <source>
        <dbReference type="Proteomes" id="UP000187001"/>
    </source>
</evidence>